<name>A0ABP9BUD2_9SPHI</name>
<evidence type="ECO:0000256" key="4">
    <source>
        <dbReference type="ARBA" id="ARBA00022833"/>
    </source>
</evidence>
<dbReference type="Gene3D" id="3.40.630.10">
    <property type="entry name" value="Zn peptidases"/>
    <property type="match status" value="1"/>
</dbReference>
<comment type="cofactor">
    <cofactor evidence="1">
        <name>Zn(2+)</name>
        <dbReference type="ChEBI" id="CHEBI:29105"/>
    </cofactor>
</comment>
<keyword evidence="3" id="KW-0378">Hydrolase</keyword>
<evidence type="ECO:0000313" key="7">
    <source>
        <dbReference type="Proteomes" id="UP001501411"/>
    </source>
</evidence>
<dbReference type="InterPro" id="IPR053138">
    <property type="entry name" value="N-alpha-Ac-DABA_deacetylase"/>
</dbReference>
<dbReference type="RefSeq" id="WP_345232811.1">
    <property type="nucleotide sequence ID" value="NZ_BAABIQ010000040.1"/>
</dbReference>
<sequence length="327" mass="36191">MQAQNLDRILKQTNNGERINTLISFDKENELEYMPLTIIKGKNPGTVFAIVAGVHGYEYPPIIAVQELMKEIDTNRLQGTLIILPIANTASFYQRSPFVNPVDGKNLNTTFPGSSSGSITEQIAHWITKEIIPNTEVFLDIHGGDASEDLLPFVCYYNDQEEAKQTEQARLLSEASGMEYIVSYPYNIAKTEPAKYAFKQAVQDGIVALSIEAGKLGTVQSKNVGLIKNAVYNMLSYLGMYKTEKTFAKASRKYLHNQSYVRVHEKGIFYSSVKSGDAVSKDQNIGYITDDFGNTMCQVTSPVSGIVLYKVGTPPVNVGETLFCIGH</sequence>
<organism evidence="6 7">
    <name type="scientific">Olivibacter ginsenosidimutans</name>
    <dbReference type="NCBI Taxonomy" id="1176537"/>
    <lineage>
        <taxon>Bacteria</taxon>
        <taxon>Pseudomonadati</taxon>
        <taxon>Bacteroidota</taxon>
        <taxon>Sphingobacteriia</taxon>
        <taxon>Sphingobacteriales</taxon>
        <taxon>Sphingobacteriaceae</taxon>
        <taxon>Olivibacter</taxon>
    </lineage>
</organism>
<dbReference type="PIRSF" id="PIRSF039012">
    <property type="entry name" value="ASP"/>
    <property type="match status" value="1"/>
</dbReference>
<dbReference type="InterPro" id="IPR043795">
    <property type="entry name" value="N-alpha-Ac-DABA-like"/>
</dbReference>
<dbReference type="PANTHER" id="PTHR37326">
    <property type="entry name" value="BLL3975 PROTEIN"/>
    <property type="match status" value="1"/>
</dbReference>
<keyword evidence="7" id="KW-1185">Reference proteome</keyword>
<evidence type="ECO:0000256" key="3">
    <source>
        <dbReference type="ARBA" id="ARBA00022801"/>
    </source>
</evidence>
<evidence type="ECO:0000313" key="6">
    <source>
        <dbReference type="EMBL" id="GAA4799783.1"/>
    </source>
</evidence>
<accession>A0ABP9BUD2</accession>
<proteinExistence type="predicted"/>
<comment type="caution">
    <text evidence="6">The sequence shown here is derived from an EMBL/GenBank/DDBJ whole genome shotgun (WGS) entry which is preliminary data.</text>
</comment>
<keyword evidence="2" id="KW-0479">Metal-binding</keyword>
<protein>
    <recommendedName>
        <fullName evidence="5">Succinylglutamate desuccinylase/Aspartoacylase catalytic domain-containing protein</fullName>
    </recommendedName>
</protein>
<keyword evidence="4" id="KW-0862">Zinc</keyword>
<dbReference type="Proteomes" id="UP001501411">
    <property type="component" value="Unassembled WGS sequence"/>
</dbReference>
<dbReference type="PANTHER" id="PTHR37326:SF1">
    <property type="entry name" value="BLL3975 PROTEIN"/>
    <property type="match status" value="1"/>
</dbReference>
<dbReference type="CDD" id="cd18174">
    <property type="entry name" value="M14_ASTE_ASPA_like"/>
    <property type="match status" value="1"/>
</dbReference>
<evidence type="ECO:0000256" key="1">
    <source>
        <dbReference type="ARBA" id="ARBA00001947"/>
    </source>
</evidence>
<dbReference type="EMBL" id="BAABIQ010000040">
    <property type="protein sequence ID" value="GAA4799783.1"/>
    <property type="molecule type" value="Genomic_DNA"/>
</dbReference>
<dbReference type="Pfam" id="PF24827">
    <property type="entry name" value="AstE_AspA_cat"/>
    <property type="match status" value="1"/>
</dbReference>
<feature type="domain" description="Succinylglutamate desuccinylase/Aspartoacylase catalytic" evidence="5">
    <location>
        <begin position="47"/>
        <end position="237"/>
    </location>
</feature>
<evidence type="ECO:0000256" key="2">
    <source>
        <dbReference type="ARBA" id="ARBA00022723"/>
    </source>
</evidence>
<reference evidence="7" key="1">
    <citation type="journal article" date="2019" name="Int. J. Syst. Evol. Microbiol.">
        <title>The Global Catalogue of Microorganisms (GCM) 10K type strain sequencing project: providing services to taxonomists for standard genome sequencing and annotation.</title>
        <authorList>
            <consortium name="The Broad Institute Genomics Platform"/>
            <consortium name="The Broad Institute Genome Sequencing Center for Infectious Disease"/>
            <person name="Wu L."/>
            <person name="Ma J."/>
        </authorList>
    </citation>
    <scope>NUCLEOTIDE SEQUENCE [LARGE SCALE GENOMIC DNA]</scope>
    <source>
        <strain evidence="7">JCM 18200</strain>
    </source>
</reference>
<dbReference type="SUPFAM" id="SSF53187">
    <property type="entry name" value="Zn-dependent exopeptidases"/>
    <property type="match status" value="1"/>
</dbReference>
<dbReference type="InterPro" id="IPR055438">
    <property type="entry name" value="AstE_AspA_cat"/>
</dbReference>
<evidence type="ECO:0000259" key="5">
    <source>
        <dbReference type="Pfam" id="PF24827"/>
    </source>
</evidence>
<gene>
    <name evidence="6" type="ORF">GCM10023231_30730</name>
</gene>